<feature type="compositionally biased region" description="Basic and acidic residues" evidence="1">
    <location>
        <begin position="146"/>
        <end position="181"/>
    </location>
</feature>
<accession>A0AAD8TYY7</accession>
<evidence type="ECO:0000256" key="1">
    <source>
        <dbReference type="SAM" id="MobiDB-lite"/>
    </source>
</evidence>
<comment type="caution">
    <text evidence="2">The sequence shown here is derived from an EMBL/GenBank/DDBJ whole genome shotgun (WGS) entry which is preliminary data.</text>
</comment>
<reference evidence="2" key="1">
    <citation type="submission" date="2023-07" db="EMBL/GenBank/DDBJ databases">
        <title>A chromosome-level genome assembly of Lolium multiflorum.</title>
        <authorList>
            <person name="Chen Y."/>
            <person name="Copetti D."/>
            <person name="Kolliker R."/>
            <person name="Studer B."/>
        </authorList>
    </citation>
    <scope>NUCLEOTIDE SEQUENCE</scope>
    <source>
        <strain evidence="2">02402/16</strain>
        <tissue evidence="2">Leaf</tissue>
    </source>
</reference>
<keyword evidence="3" id="KW-1185">Reference proteome</keyword>
<feature type="region of interest" description="Disordered" evidence="1">
    <location>
        <begin position="123"/>
        <end position="181"/>
    </location>
</feature>
<dbReference type="Proteomes" id="UP001231189">
    <property type="component" value="Unassembled WGS sequence"/>
</dbReference>
<dbReference type="AlphaFoldDB" id="A0AAD8TYY7"/>
<organism evidence="2 3">
    <name type="scientific">Lolium multiflorum</name>
    <name type="common">Italian ryegrass</name>
    <name type="synonym">Lolium perenne subsp. multiflorum</name>
    <dbReference type="NCBI Taxonomy" id="4521"/>
    <lineage>
        <taxon>Eukaryota</taxon>
        <taxon>Viridiplantae</taxon>
        <taxon>Streptophyta</taxon>
        <taxon>Embryophyta</taxon>
        <taxon>Tracheophyta</taxon>
        <taxon>Spermatophyta</taxon>
        <taxon>Magnoliopsida</taxon>
        <taxon>Liliopsida</taxon>
        <taxon>Poales</taxon>
        <taxon>Poaceae</taxon>
        <taxon>BOP clade</taxon>
        <taxon>Pooideae</taxon>
        <taxon>Poodae</taxon>
        <taxon>Poeae</taxon>
        <taxon>Poeae Chloroplast Group 2 (Poeae type)</taxon>
        <taxon>Loliodinae</taxon>
        <taxon>Loliinae</taxon>
        <taxon>Lolium</taxon>
    </lineage>
</organism>
<name>A0AAD8TYY7_LOLMU</name>
<evidence type="ECO:0000313" key="2">
    <source>
        <dbReference type="EMBL" id="KAK1694647.1"/>
    </source>
</evidence>
<sequence>MKRAAPEEPQDKNPEEAEVTSNDKAEASAKDAVGFPTNFGDPSNLFSTPKAYSHKFFNKLTEMEKWDLEQDLLNSMLNNAWGKADVESSEIQNHKKEIGEFLDQLLVKRKESKDKIADVERQLAEAQGASSSLATASSELENMRSSYKDLETKLTEAEEKREFAEKQLAEKKSELIRENAD</sequence>
<protein>
    <submittedName>
        <fullName evidence="2">Uncharacterized protein</fullName>
    </submittedName>
</protein>
<evidence type="ECO:0000313" key="3">
    <source>
        <dbReference type="Proteomes" id="UP001231189"/>
    </source>
</evidence>
<proteinExistence type="predicted"/>
<gene>
    <name evidence="2" type="ORF">QYE76_011344</name>
</gene>
<feature type="region of interest" description="Disordered" evidence="1">
    <location>
        <begin position="1"/>
        <end position="37"/>
    </location>
</feature>
<feature type="compositionally biased region" description="Low complexity" evidence="1">
    <location>
        <begin position="129"/>
        <end position="140"/>
    </location>
</feature>
<feature type="compositionally biased region" description="Basic and acidic residues" evidence="1">
    <location>
        <begin position="1"/>
        <end position="29"/>
    </location>
</feature>
<dbReference type="EMBL" id="JAUUTY010000001">
    <property type="protein sequence ID" value="KAK1694647.1"/>
    <property type="molecule type" value="Genomic_DNA"/>
</dbReference>